<keyword evidence="2" id="KW-0804">Transcription</keyword>
<comment type="caution">
    <text evidence="4">The sequence shown here is derived from an EMBL/GenBank/DDBJ whole genome shotgun (WGS) entry which is preliminary data.</text>
</comment>
<name>A0A830AYD0_9LAMI</name>
<accession>A0A830AYD0</accession>
<keyword evidence="3" id="KW-0809">Transit peptide</keyword>
<gene>
    <name evidence="4" type="ORF">PHJA_000124400</name>
</gene>
<keyword evidence="5" id="KW-1185">Reference proteome</keyword>
<organism evidence="4 5">
    <name type="scientific">Phtheirospermum japonicum</name>
    <dbReference type="NCBI Taxonomy" id="374723"/>
    <lineage>
        <taxon>Eukaryota</taxon>
        <taxon>Viridiplantae</taxon>
        <taxon>Streptophyta</taxon>
        <taxon>Embryophyta</taxon>
        <taxon>Tracheophyta</taxon>
        <taxon>Spermatophyta</taxon>
        <taxon>Magnoliopsida</taxon>
        <taxon>eudicotyledons</taxon>
        <taxon>Gunneridae</taxon>
        <taxon>Pentapetalae</taxon>
        <taxon>asterids</taxon>
        <taxon>lamiids</taxon>
        <taxon>Lamiales</taxon>
        <taxon>Orobanchaceae</taxon>
        <taxon>Orobanchaceae incertae sedis</taxon>
        <taxon>Phtheirospermum</taxon>
    </lineage>
</organism>
<sequence>MDAENMSKNTPEFLNRLLKSLDTNEADVGRSLTRFLRYHPINEFEPFFESIGLRPSDYALLLPRNLMFLNDDQLLLDNYYVLCNYGVPRNMIGKICKEAFEVFSYDHGVLQSKLRAFQDLGVKQSFAIKIVVSSPYLLKRDTNYDDLLKVLENLKNVGIGHDWVEERISKGRSYNWKHMLELIRLLNELGLKGEKLGDLIRHRPDILLDSSGRTTFRFVSFLLKFGSTKNDLRSVILEFPPIPVPKFSSNLHRCFKFMVGIKMLAPDIGPVFRSHPLLLGSCELKRINSLLTTLNCGVNMLCQMVKDDPFVLKKWVLRVRSDRVQEPNRALKVRTMKTKFLLSLGFVENSNEIERALKVFRGKGMELEERFDCLVNMGLSRDDVIAMLKVAPQILNQSKDVIRAKIGFFVNELGYPVSDLVTHPAIVSYTVQRVKLRLLTYKWLRDEGVVHNKLALSTLLACSEDIFVGTYVNAHPKGPEFWDRLKKEIYCK</sequence>
<dbReference type="Pfam" id="PF02536">
    <property type="entry name" value="mTERF"/>
    <property type="match status" value="2"/>
</dbReference>
<comment type="similarity">
    <text evidence="1">Belongs to the mTERF family.</text>
</comment>
<protein>
    <submittedName>
        <fullName evidence="4">Uncharacterized protein</fullName>
    </submittedName>
</protein>
<dbReference type="PANTHER" id="PTHR13068">
    <property type="entry name" value="CGI-12 PROTEIN-RELATED"/>
    <property type="match status" value="1"/>
</dbReference>
<dbReference type="GO" id="GO:0006353">
    <property type="term" value="P:DNA-templated transcription termination"/>
    <property type="evidence" value="ECO:0007669"/>
    <property type="project" value="UniProtKB-KW"/>
</dbReference>
<evidence type="ECO:0000256" key="3">
    <source>
        <dbReference type="ARBA" id="ARBA00022946"/>
    </source>
</evidence>
<dbReference type="Proteomes" id="UP000653305">
    <property type="component" value="Unassembled WGS sequence"/>
</dbReference>
<evidence type="ECO:0000256" key="2">
    <source>
        <dbReference type="ARBA" id="ARBA00022472"/>
    </source>
</evidence>
<evidence type="ECO:0000256" key="1">
    <source>
        <dbReference type="ARBA" id="ARBA00007692"/>
    </source>
</evidence>
<keyword evidence="2" id="KW-0806">Transcription termination</keyword>
<dbReference type="InterPro" id="IPR003690">
    <property type="entry name" value="MTERF"/>
</dbReference>
<dbReference type="Gene3D" id="1.25.70.10">
    <property type="entry name" value="Transcription termination factor 3, mitochondrial"/>
    <property type="match status" value="2"/>
</dbReference>
<keyword evidence="2" id="KW-0805">Transcription regulation</keyword>
<dbReference type="OrthoDB" id="764594at2759"/>
<proteinExistence type="inferred from homology"/>
<evidence type="ECO:0000313" key="5">
    <source>
        <dbReference type="Proteomes" id="UP000653305"/>
    </source>
</evidence>
<reference evidence="4" key="1">
    <citation type="submission" date="2020-07" db="EMBL/GenBank/DDBJ databases">
        <title>Ethylene signaling mediates host invasion by parasitic plants.</title>
        <authorList>
            <person name="Yoshida S."/>
        </authorList>
    </citation>
    <scope>NUCLEOTIDE SEQUENCE</scope>
    <source>
        <strain evidence="4">Okayama</strain>
    </source>
</reference>
<dbReference type="AlphaFoldDB" id="A0A830AYD0"/>
<dbReference type="SMART" id="SM00733">
    <property type="entry name" value="Mterf"/>
    <property type="match status" value="6"/>
</dbReference>
<dbReference type="FunFam" id="1.25.70.10:FF:000019">
    <property type="entry name" value="mTERF family protein"/>
    <property type="match status" value="1"/>
</dbReference>
<dbReference type="EMBL" id="BMAC01000013">
    <property type="protein sequence ID" value="GFP79810.1"/>
    <property type="molecule type" value="Genomic_DNA"/>
</dbReference>
<dbReference type="InterPro" id="IPR038538">
    <property type="entry name" value="MTERF_sf"/>
</dbReference>
<dbReference type="GO" id="GO:0003676">
    <property type="term" value="F:nucleic acid binding"/>
    <property type="evidence" value="ECO:0007669"/>
    <property type="project" value="InterPro"/>
</dbReference>
<dbReference type="PANTHER" id="PTHR13068:SF38">
    <property type="entry name" value="TRANSCRIPTION TERMINATION FACTOR FAMILY PROTEIN"/>
    <property type="match status" value="1"/>
</dbReference>
<evidence type="ECO:0000313" key="4">
    <source>
        <dbReference type="EMBL" id="GFP79810.1"/>
    </source>
</evidence>